<evidence type="ECO:0000259" key="2">
    <source>
        <dbReference type="Pfam" id="PF16220"/>
    </source>
</evidence>
<dbReference type="Pfam" id="PF16220">
    <property type="entry name" value="DUF4880"/>
    <property type="match status" value="1"/>
</dbReference>
<feature type="domain" description="FecR protein" evidence="1">
    <location>
        <begin position="118"/>
        <end position="209"/>
    </location>
</feature>
<organism evidence="3 4">
    <name type="scientific">Pseudomonas citronellolis</name>
    <dbReference type="NCBI Taxonomy" id="53408"/>
    <lineage>
        <taxon>Bacteria</taxon>
        <taxon>Pseudomonadati</taxon>
        <taxon>Pseudomonadota</taxon>
        <taxon>Gammaproteobacteria</taxon>
        <taxon>Pseudomonadales</taxon>
        <taxon>Pseudomonadaceae</taxon>
        <taxon>Pseudomonas</taxon>
    </lineage>
</organism>
<dbReference type="Pfam" id="PF04773">
    <property type="entry name" value="FecR"/>
    <property type="match status" value="1"/>
</dbReference>
<dbReference type="PANTHER" id="PTHR30273:SF2">
    <property type="entry name" value="PROTEIN FECR"/>
    <property type="match status" value="1"/>
</dbReference>
<gene>
    <name evidence="3" type="ORF">A9C11_03880</name>
</gene>
<reference evidence="3 4" key="1">
    <citation type="submission" date="2016-05" db="EMBL/GenBank/DDBJ databases">
        <title>Genome Sequence of Pseudomonas citronellolis Strain SJTE-3, an Estrogens and Persistent Organic Pollutants degradation strain.</title>
        <authorList>
            <person name="Liang R."/>
        </authorList>
    </citation>
    <scope>NUCLEOTIDE SEQUENCE [LARGE SCALE GENOMIC DNA]</scope>
    <source>
        <strain evidence="3 4">SJTE-3</strain>
    </source>
</reference>
<evidence type="ECO:0000259" key="1">
    <source>
        <dbReference type="Pfam" id="PF04773"/>
    </source>
</evidence>
<dbReference type="AlphaFoldDB" id="A0A1A9K855"/>
<dbReference type="RefSeq" id="WP_064581853.1">
    <property type="nucleotide sequence ID" value="NZ_CP015878.1"/>
</dbReference>
<accession>A0A1A9K855</accession>
<feature type="domain" description="FecR N-terminal" evidence="2">
    <location>
        <begin position="15"/>
        <end position="56"/>
    </location>
</feature>
<proteinExistence type="predicted"/>
<dbReference type="PIRSF" id="PIRSF018266">
    <property type="entry name" value="FecR"/>
    <property type="match status" value="1"/>
</dbReference>
<dbReference type="Gene3D" id="2.60.120.1440">
    <property type="match status" value="1"/>
</dbReference>
<evidence type="ECO:0000313" key="3">
    <source>
        <dbReference type="EMBL" id="ANI13173.1"/>
    </source>
</evidence>
<dbReference type="GO" id="GO:0016989">
    <property type="term" value="F:sigma factor antagonist activity"/>
    <property type="evidence" value="ECO:0007669"/>
    <property type="project" value="TreeGrafter"/>
</dbReference>
<dbReference type="InterPro" id="IPR006860">
    <property type="entry name" value="FecR"/>
</dbReference>
<protein>
    <submittedName>
        <fullName evidence="3">Peptide ABC transporter substrate-binding protein</fullName>
    </submittedName>
</protein>
<evidence type="ECO:0000313" key="4">
    <source>
        <dbReference type="Proteomes" id="UP000077748"/>
    </source>
</evidence>
<dbReference type="EMBL" id="CP015878">
    <property type="protein sequence ID" value="ANI13173.1"/>
    <property type="molecule type" value="Genomic_DNA"/>
</dbReference>
<dbReference type="PANTHER" id="PTHR30273">
    <property type="entry name" value="PERIPLASMIC SIGNAL SENSOR AND SIGMA FACTOR ACTIVATOR FECR-RELATED"/>
    <property type="match status" value="1"/>
</dbReference>
<dbReference type="InterPro" id="IPR012373">
    <property type="entry name" value="Ferrdict_sens_TM"/>
</dbReference>
<sequence>MNASAELQPDARVVKQAIQWMLRLSGGADPAAQEACARWRAQHAEHELAWQRVQSLNQELRSGLQSVPGSRVALETLEKGSQRLQRRQALKLLSVVALGGSALWLSRDLGPWQRWSADYASGIGERKRFVLADGSKLQLNTDTAVDVFFAPQQRLLVLQRGEILVSTARDPARPLRVRSRDGLFEALGTRFVLRQNASDTLLSVQQGAVAIAPRRLGQTSTLAEAGQRYLVDANGATPLAASGMDSSAWADGLIVSRDMRLADFLAEVARYRHGHLGCDPRVADLRLSGVFRLDDTDKLLDLLPRTLPVRVMRRSDWWVTVEART</sequence>
<name>A0A1A9K855_9PSED</name>
<dbReference type="InterPro" id="IPR032623">
    <property type="entry name" value="FecR_N"/>
</dbReference>
<dbReference type="Proteomes" id="UP000077748">
    <property type="component" value="Chromosome"/>
</dbReference>